<dbReference type="EMBL" id="ML991775">
    <property type="protein sequence ID" value="KAF2238497.1"/>
    <property type="molecule type" value="Genomic_DNA"/>
</dbReference>
<organism evidence="1 2">
    <name type="scientific">Viridothelium virens</name>
    <name type="common">Speckled blister lichen</name>
    <name type="synonym">Trypethelium virens</name>
    <dbReference type="NCBI Taxonomy" id="1048519"/>
    <lineage>
        <taxon>Eukaryota</taxon>
        <taxon>Fungi</taxon>
        <taxon>Dikarya</taxon>
        <taxon>Ascomycota</taxon>
        <taxon>Pezizomycotina</taxon>
        <taxon>Dothideomycetes</taxon>
        <taxon>Dothideomycetes incertae sedis</taxon>
        <taxon>Trypetheliales</taxon>
        <taxon>Trypetheliaceae</taxon>
        <taxon>Viridothelium</taxon>
    </lineage>
</organism>
<accession>A0A6A6HKD0</accession>
<proteinExistence type="predicted"/>
<reference evidence="1" key="1">
    <citation type="journal article" date="2020" name="Stud. Mycol.">
        <title>101 Dothideomycetes genomes: a test case for predicting lifestyles and emergence of pathogens.</title>
        <authorList>
            <person name="Haridas S."/>
            <person name="Albert R."/>
            <person name="Binder M."/>
            <person name="Bloem J."/>
            <person name="Labutti K."/>
            <person name="Salamov A."/>
            <person name="Andreopoulos B."/>
            <person name="Baker S."/>
            <person name="Barry K."/>
            <person name="Bills G."/>
            <person name="Bluhm B."/>
            <person name="Cannon C."/>
            <person name="Castanera R."/>
            <person name="Culley D."/>
            <person name="Daum C."/>
            <person name="Ezra D."/>
            <person name="Gonzalez J."/>
            <person name="Henrissat B."/>
            <person name="Kuo A."/>
            <person name="Liang C."/>
            <person name="Lipzen A."/>
            <person name="Lutzoni F."/>
            <person name="Magnuson J."/>
            <person name="Mondo S."/>
            <person name="Nolan M."/>
            <person name="Ohm R."/>
            <person name="Pangilinan J."/>
            <person name="Park H.-J."/>
            <person name="Ramirez L."/>
            <person name="Alfaro M."/>
            <person name="Sun H."/>
            <person name="Tritt A."/>
            <person name="Yoshinaga Y."/>
            <person name="Zwiers L.-H."/>
            <person name="Turgeon B."/>
            <person name="Goodwin S."/>
            <person name="Spatafora J."/>
            <person name="Crous P."/>
            <person name="Grigoriev I."/>
        </authorList>
    </citation>
    <scope>NUCLEOTIDE SEQUENCE</scope>
    <source>
        <strain evidence="1">Tuck. ex Michener</strain>
    </source>
</reference>
<dbReference type="AlphaFoldDB" id="A0A6A6HKD0"/>
<gene>
    <name evidence="1" type="ORF">EV356DRAFT_262814</name>
</gene>
<name>A0A6A6HKD0_VIRVR</name>
<evidence type="ECO:0000313" key="2">
    <source>
        <dbReference type="Proteomes" id="UP000800092"/>
    </source>
</evidence>
<protein>
    <recommendedName>
        <fullName evidence="3">Fungal N-terminal domain-containing protein</fullName>
    </recommendedName>
</protein>
<keyword evidence="2" id="KW-1185">Reference proteome</keyword>
<dbReference type="OrthoDB" id="194358at2759"/>
<evidence type="ECO:0000313" key="1">
    <source>
        <dbReference type="EMBL" id="KAF2238497.1"/>
    </source>
</evidence>
<sequence length="154" mass="17231">MDPLSAVLAFTGLGASLITLVDAISEVSTKLLELRRKFKDAPRSILQLNDDLQKLRALLVIIQARFSRDEAADYPPALRFICENSIMQLKKELRELHMIVNRSSAKSTLTVGVGFKAKVQHVLAESTIQEFRGRIGTHIMYLGMMHTPLITLTI</sequence>
<evidence type="ECO:0008006" key="3">
    <source>
        <dbReference type="Google" id="ProtNLM"/>
    </source>
</evidence>
<dbReference type="Proteomes" id="UP000800092">
    <property type="component" value="Unassembled WGS sequence"/>
</dbReference>